<feature type="domain" description="ABC transmembrane type-1" evidence="8">
    <location>
        <begin position="80"/>
        <end position="286"/>
    </location>
</feature>
<dbReference type="Gene3D" id="1.10.3720.10">
    <property type="entry name" value="MetI-like"/>
    <property type="match status" value="1"/>
</dbReference>
<protein>
    <submittedName>
        <fullName evidence="9">Sugar ABC transporter permease</fullName>
    </submittedName>
</protein>
<proteinExistence type="inferred from homology"/>
<evidence type="ECO:0000313" key="10">
    <source>
        <dbReference type="Proteomes" id="UP000066480"/>
    </source>
</evidence>
<dbReference type="Pfam" id="PF00528">
    <property type="entry name" value="BPD_transp_1"/>
    <property type="match status" value="1"/>
</dbReference>
<feature type="transmembrane region" description="Helical" evidence="7">
    <location>
        <begin position="12"/>
        <end position="37"/>
    </location>
</feature>
<dbReference type="Proteomes" id="UP000066480">
    <property type="component" value="Chromosome"/>
</dbReference>
<evidence type="ECO:0000256" key="6">
    <source>
        <dbReference type="ARBA" id="ARBA00023136"/>
    </source>
</evidence>
<dbReference type="CDD" id="cd06261">
    <property type="entry name" value="TM_PBP2"/>
    <property type="match status" value="1"/>
</dbReference>
<name>A0A0K1JK77_9MICO</name>
<evidence type="ECO:0000256" key="3">
    <source>
        <dbReference type="ARBA" id="ARBA00022475"/>
    </source>
</evidence>
<comment type="similarity">
    <text evidence="7">Belongs to the binding-protein-dependent transport system permease family.</text>
</comment>
<evidence type="ECO:0000256" key="1">
    <source>
        <dbReference type="ARBA" id="ARBA00004651"/>
    </source>
</evidence>
<dbReference type="InterPro" id="IPR000515">
    <property type="entry name" value="MetI-like"/>
</dbReference>
<accession>A0A0K1JK77</accession>
<sequence length="295" mass="31058">MTVSLAQRQRRAAGIFLAPFLILFGLVTIAPLGYSIWLSLFSEKTSGLGFGGVERVFVGLGNYASALSDPTFRGGFATIGAYVLVYVPLLIGAALVLALILDSGLAWGRRLTQLALFLPHAVPGLIAALIWLYLYTPGLSPVIGWLGGSGSGGPASAHPLSSVVNIAIWQWLGYNIVIFCAALQAVPREVLDAALVDGAKPWQVALRIKLPLIRPAVVMAALFTSIGGIQLFTEPKILDTTSSAITSTWTPNMFLQSAAFDRNDYGLAASASILVALAAGGLSFVVMRIGNRGQS</sequence>
<evidence type="ECO:0000313" key="9">
    <source>
        <dbReference type="EMBL" id="AKU17106.1"/>
    </source>
</evidence>
<dbReference type="EMBL" id="CP011112">
    <property type="protein sequence ID" value="AKU17106.1"/>
    <property type="molecule type" value="Genomic_DNA"/>
</dbReference>
<dbReference type="AlphaFoldDB" id="A0A0K1JK77"/>
<keyword evidence="10" id="KW-1185">Reference proteome</keyword>
<evidence type="ECO:0000259" key="8">
    <source>
        <dbReference type="PROSITE" id="PS50928"/>
    </source>
</evidence>
<keyword evidence="2 7" id="KW-0813">Transport</keyword>
<feature type="transmembrane region" description="Helical" evidence="7">
    <location>
        <begin position="212"/>
        <end position="232"/>
    </location>
</feature>
<dbReference type="PANTHER" id="PTHR43227">
    <property type="entry name" value="BLL4140 PROTEIN"/>
    <property type="match status" value="1"/>
</dbReference>
<feature type="transmembrane region" description="Helical" evidence="7">
    <location>
        <begin position="113"/>
        <end position="134"/>
    </location>
</feature>
<keyword evidence="5 7" id="KW-1133">Transmembrane helix</keyword>
<evidence type="ECO:0000256" key="4">
    <source>
        <dbReference type="ARBA" id="ARBA00022692"/>
    </source>
</evidence>
<evidence type="ECO:0000256" key="7">
    <source>
        <dbReference type="RuleBase" id="RU363032"/>
    </source>
</evidence>
<comment type="subcellular location">
    <subcellularLocation>
        <location evidence="1 7">Cell membrane</location>
        <topology evidence="1 7">Multi-pass membrane protein</topology>
    </subcellularLocation>
</comment>
<keyword evidence="4 7" id="KW-0812">Transmembrane</keyword>
<keyword evidence="3" id="KW-1003">Cell membrane</keyword>
<dbReference type="PROSITE" id="PS50928">
    <property type="entry name" value="ABC_TM1"/>
    <property type="match status" value="1"/>
</dbReference>
<dbReference type="InterPro" id="IPR035906">
    <property type="entry name" value="MetI-like_sf"/>
</dbReference>
<dbReference type="STRING" id="571913.VV02_16630"/>
<dbReference type="KEGG" id="lmoi:VV02_16630"/>
<keyword evidence="6 7" id="KW-0472">Membrane</keyword>
<evidence type="ECO:0000256" key="5">
    <source>
        <dbReference type="ARBA" id="ARBA00022989"/>
    </source>
</evidence>
<dbReference type="SUPFAM" id="SSF161098">
    <property type="entry name" value="MetI-like"/>
    <property type="match status" value="1"/>
</dbReference>
<feature type="transmembrane region" description="Helical" evidence="7">
    <location>
        <begin position="265"/>
        <end position="287"/>
    </location>
</feature>
<evidence type="ECO:0000256" key="2">
    <source>
        <dbReference type="ARBA" id="ARBA00022448"/>
    </source>
</evidence>
<dbReference type="InterPro" id="IPR050809">
    <property type="entry name" value="UgpAE/MalFG_permease"/>
</dbReference>
<dbReference type="PATRIC" id="fig|571913.6.peg.3372"/>
<gene>
    <name evidence="9" type="ORF">VV02_16630</name>
</gene>
<dbReference type="PANTHER" id="PTHR43227:SF8">
    <property type="entry name" value="DIACETYLCHITOBIOSE UPTAKE SYSTEM PERMEASE PROTEIN DASB"/>
    <property type="match status" value="1"/>
</dbReference>
<reference evidence="9 10" key="1">
    <citation type="submission" date="2015-03" db="EMBL/GenBank/DDBJ databases">
        <title>Luteipulveratus halotolerans sp. nov., a novel actinobacterium (Dermacoccaceae) from Sarawak, Malaysia.</title>
        <authorList>
            <person name="Juboi H."/>
            <person name="Basik A."/>
            <person name="Shamsul S.S."/>
            <person name="Arnold P."/>
            <person name="Schmitt E.K."/>
            <person name="Sanglier J.-J."/>
            <person name="Yeo T."/>
        </authorList>
    </citation>
    <scope>NUCLEOTIDE SEQUENCE [LARGE SCALE GENOMIC DNA]</scope>
    <source>
        <strain evidence="9 10">MN07-A0370</strain>
    </source>
</reference>
<dbReference type="OrthoDB" id="3210259at2"/>
<dbReference type="GO" id="GO:0005886">
    <property type="term" value="C:plasma membrane"/>
    <property type="evidence" value="ECO:0007669"/>
    <property type="project" value="UniProtKB-SubCell"/>
</dbReference>
<organism evidence="9 10">
    <name type="scientific">Luteipulveratus mongoliensis</name>
    <dbReference type="NCBI Taxonomy" id="571913"/>
    <lineage>
        <taxon>Bacteria</taxon>
        <taxon>Bacillati</taxon>
        <taxon>Actinomycetota</taxon>
        <taxon>Actinomycetes</taxon>
        <taxon>Micrococcales</taxon>
        <taxon>Dermacoccaceae</taxon>
        <taxon>Luteipulveratus</taxon>
    </lineage>
</organism>
<dbReference type="GO" id="GO:0055085">
    <property type="term" value="P:transmembrane transport"/>
    <property type="evidence" value="ECO:0007669"/>
    <property type="project" value="InterPro"/>
</dbReference>
<dbReference type="RefSeq" id="WP_052593225.1">
    <property type="nucleotide sequence ID" value="NZ_CP011112.1"/>
</dbReference>
<feature type="transmembrane region" description="Helical" evidence="7">
    <location>
        <begin position="79"/>
        <end position="101"/>
    </location>
</feature>